<dbReference type="AlphaFoldDB" id="A0A3P5XI61"/>
<accession>A0A3P5XI61</accession>
<organism evidence="1 2">
    <name type="scientific">Filibacter tadaridae</name>
    <dbReference type="NCBI Taxonomy" id="2483811"/>
    <lineage>
        <taxon>Bacteria</taxon>
        <taxon>Bacillati</taxon>
        <taxon>Bacillota</taxon>
        <taxon>Bacilli</taxon>
        <taxon>Bacillales</taxon>
        <taxon>Caryophanaceae</taxon>
        <taxon>Filibacter</taxon>
    </lineage>
</organism>
<sequence length="106" mass="12374">MDSDVFKQLIKKMCKVNDISLRKVRFETIENIVVISMKNHLKDGVDLDCFHILNLIYQMIAPLGVKFNQQLYLYPNSKRVARVTVTFSKEDYDALNMKMKDDNLGN</sequence>
<dbReference type="Proteomes" id="UP000270468">
    <property type="component" value="Unassembled WGS sequence"/>
</dbReference>
<gene>
    <name evidence="1" type="ORF">FILTAD_01800</name>
</gene>
<reference evidence="1 2" key="1">
    <citation type="submission" date="2018-11" db="EMBL/GenBank/DDBJ databases">
        <authorList>
            <person name="Criscuolo A."/>
        </authorList>
    </citation>
    <scope>NUCLEOTIDE SEQUENCE [LARGE SCALE GENOMIC DNA]</scope>
    <source>
        <strain evidence="1">ATB-66</strain>
    </source>
</reference>
<dbReference type="EMBL" id="UXAV01000041">
    <property type="protein sequence ID" value="VDC28183.1"/>
    <property type="molecule type" value="Genomic_DNA"/>
</dbReference>
<dbReference type="OrthoDB" id="2927254at2"/>
<name>A0A3P5XI61_9BACL</name>
<dbReference type="RefSeq" id="WP_124070294.1">
    <property type="nucleotide sequence ID" value="NZ_CBCRXF010000005.1"/>
</dbReference>
<proteinExistence type="predicted"/>
<evidence type="ECO:0000313" key="1">
    <source>
        <dbReference type="EMBL" id="VDC28183.1"/>
    </source>
</evidence>
<protein>
    <submittedName>
        <fullName evidence="1">Uncharacterized protein</fullName>
    </submittedName>
</protein>
<keyword evidence="2" id="KW-1185">Reference proteome</keyword>
<evidence type="ECO:0000313" key="2">
    <source>
        <dbReference type="Proteomes" id="UP000270468"/>
    </source>
</evidence>